<comment type="caution">
    <text evidence="1">The sequence shown here is derived from an EMBL/GenBank/DDBJ whole genome shotgun (WGS) entry which is preliminary data.</text>
</comment>
<evidence type="ECO:0000313" key="2">
    <source>
        <dbReference type="Proteomes" id="UP000828941"/>
    </source>
</evidence>
<keyword evidence="2" id="KW-1185">Reference proteome</keyword>
<protein>
    <submittedName>
        <fullName evidence="1">Uncharacterized protein</fullName>
    </submittedName>
</protein>
<accession>A0ACB9M2K0</accession>
<evidence type="ECO:0000313" key="1">
    <source>
        <dbReference type="EMBL" id="KAI4318171.1"/>
    </source>
</evidence>
<proteinExistence type="predicted"/>
<name>A0ACB9M2K0_BAUVA</name>
<gene>
    <name evidence="1" type="ORF">L6164_025974</name>
</gene>
<dbReference type="Proteomes" id="UP000828941">
    <property type="component" value="Chromosome 10"/>
</dbReference>
<organism evidence="1 2">
    <name type="scientific">Bauhinia variegata</name>
    <name type="common">Purple orchid tree</name>
    <name type="synonym">Phanera variegata</name>
    <dbReference type="NCBI Taxonomy" id="167791"/>
    <lineage>
        <taxon>Eukaryota</taxon>
        <taxon>Viridiplantae</taxon>
        <taxon>Streptophyta</taxon>
        <taxon>Embryophyta</taxon>
        <taxon>Tracheophyta</taxon>
        <taxon>Spermatophyta</taxon>
        <taxon>Magnoliopsida</taxon>
        <taxon>eudicotyledons</taxon>
        <taxon>Gunneridae</taxon>
        <taxon>Pentapetalae</taxon>
        <taxon>rosids</taxon>
        <taxon>fabids</taxon>
        <taxon>Fabales</taxon>
        <taxon>Fabaceae</taxon>
        <taxon>Cercidoideae</taxon>
        <taxon>Cercideae</taxon>
        <taxon>Bauhiniinae</taxon>
        <taxon>Bauhinia</taxon>
    </lineage>
</organism>
<sequence>MPCRWQPGAKLYPKVKVRVEQHQEDHSVLQNQNLKAFQSLSVHGSRSPARAKIPKSYVPQEPIIPRIPVSENLGLRSLASDFSGLTGHEKDGNTDEDKVNIRASSIPRPRAVISSPDNDEMIGKKNSIKDGRLSASRSALQNRQAPSKVKSSGDTNFPVKTRKPKETAASTKTAPIIRTNRTTKVASNQKTYLGTGKPNPI</sequence>
<dbReference type="EMBL" id="CM039435">
    <property type="protein sequence ID" value="KAI4318171.1"/>
    <property type="molecule type" value="Genomic_DNA"/>
</dbReference>
<reference evidence="1 2" key="1">
    <citation type="journal article" date="2022" name="DNA Res.">
        <title>Chromosomal-level genome assembly of the orchid tree Bauhinia variegata (Leguminosae; Cercidoideae) supports the allotetraploid origin hypothesis of Bauhinia.</title>
        <authorList>
            <person name="Zhong Y."/>
            <person name="Chen Y."/>
            <person name="Zheng D."/>
            <person name="Pang J."/>
            <person name="Liu Y."/>
            <person name="Luo S."/>
            <person name="Meng S."/>
            <person name="Qian L."/>
            <person name="Wei D."/>
            <person name="Dai S."/>
            <person name="Zhou R."/>
        </authorList>
    </citation>
    <scope>NUCLEOTIDE SEQUENCE [LARGE SCALE GENOMIC DNA]</scope>
    <source>
        <strain evidence="1">BV-YZ2020</strain>
    </source>
</reference>